<dbReference type="RefSeq" id="WP_211943099.1">
    <property type="nucleotide sequence ID" value="NZ_CAJPVH010000012.1"/>
</dbReference>
<dbReference type="InterPro" id="IPR023606">
    <property type="entry name" value="CoA-Trfase_III_dom_1_sf"/>
</dbReference>
<organism evidence="2 3">
    <name type="scientific">Cupriavidus campinensis</name>
    <dbReference type="NCBI Taxonomy" id="151783"/>
    <lineage>
        <taxon>Bacteria</taxon>
        <taxon>Pseudomonadati</taxon>
        <taxon>Pseudomonadota</taxon>
        <taxon>Betaproteobacteria</taxon>
        <taxon>Burkholderiales</taxon>
        <taxon>Burkholderiaceae</taxon>
        <taxon>Cupriavidus</taxon>
    </lineage>
</organism>
<dbReference type="InterPro" id="IPR044855">
    <property type="entry name" value="CoA-Trfase_III_dom3_sf"/>
</dbReference>
<dbReference type="SUPFAM" id="SSF89796">
    <property type="entry name" value="CoA-transferase family III (CaiB/BaiF)"/>
    <property type="match status" value="1"/>
</dbReference>
<dbReference type="PANTHER" id="PTHR48207">
    <property type="entry name" value="SUCCINATE--HYDROXYMETHYLGLUTARATE COA-TRANSFERASE"/>
    <property type="match status" value="1"/>
</dbReference>
<sequence>MNAGDEQFERPLHGVKVLELSQIMAGPTCGLMLADMGAEVYKVEKFPAGDDSRNYRREGDSGLPPSFMMLNRGKRSIGINFKSPEGKAALLRMVAQADVLTENFRLGVMERLGLGYDVLKEVNSALIYCSVTGYGREGPLASKGGFDLILQAFSGLISVTGEEGGEPVKPGISIADVNAGVLAAVGILAAYIHRLRTGKGQRVDTSLLQASMQQLYWYAAGYFSHRIVPTPSGTAHPIVAPYQVFRCADGRMAIGGANQANWERIADVLGHPEWKTDPRFDSSEIRHSNRKILAALIEEVLASDTLASWLERFDAASIPAGPVNDVGQALEHEQARAVRMVVDVEGPEGKTMRALGLPILFNGTTHVAKSAPPRVGEDSADILREFQFSEEEIDKLVSSGAVFQTETGRRISAAEVTEAIPS</sequence>
<reference evidence="2" key="2">
    <citation type="submission" date="2022-05" db="EMBL/GenBank/DDBJ databases">
        <authorList>
            <person name="Kunte H.-J."/>
        </authorList>
    </citation>
    <scope>NUCLEOTIDE SEQUENCE</scope>
    <source>
        <strain evidence="2">G5</strain>
    </source>
</reference>
<name>A0AAE9I5T8_9BURK</name>
<dbReference type="Gene3D" id="3.40.50.10540">
    <property type="entry name" value="Crotonobetainyl-coa:carnitine coa-transferase, domain 1"/>
    <property type="match status" value="1"/>
</dbReference>
<evidence type="ECO:0000313" key="2">
    <source>
        <dbReference type="EMBL" id="URF06856.1"/>
    </source>
</evidence>
<dbReference type="Proteomes" id="UP001056132">
    <property type="component" value="Chromosome 2"/>
</dbReference>
<dbReference type="GO" id="GO:0008410">
    <property type="term" value="F:CoA-transferase activity"/>
    <property type="evidence" value="ECO:0007669"/>
    <property type="project" value="TreeGrafter"/>
</dbReference>
<dbReference type="InterPro" id="IPR003673">
    <property type="entry name" value="CoA-Trfase_fam_III"/>
</dbReference>
<dbReference type="KEGG" id="ccam:M5D45_27685"/>
<evidence type="ECO:0000313" key="3">
    <source>
        <dbReference type="Proteomes" id="UP001056132"/>
    </source>
</evidence>
<dbReference type="AlphaFoldDB" id="A0AAE9I5T8"/>
<protein>
    <submittedName>
        <fullName evidence="2">CoA transferase</fullName>
    </submittedName>
</protein>
<dbReference type="InterPro" id="IPR050483">
    <property type="entry name" value="CoA-transferase_III_domain"/>
</dbReference>
<dbReference type="Gene3D" id="3.30.1540.10">
    <property type="entry name" value="formyl-coa transferase, domain 3"/>
    <property type="match status" value="1"/>
</dbReference>
<evidence type="ECO:0000256" key="1">
    <source>
        <dbReference type="ARBA" id="ARBA00022679"/>
    </source>
</evidence>
<dbReference type="EMBL" id="CP097331">
    <property type="protein sequence ID" value="URF06856.1"/>
    <property type="molecule type" value="Genomic_DNA"/>
</dbReference>
<proteinExistence type="predicted"/>
<dbReference type="Pfam" id="PF02515">
    <property type="entry name" value="CoA_transf_3"/>
    <property type="match status" value="1"/>
</dbReference>
<gene>
    <name evidence="2" type="ORF">M5D45_27685</name>
</gene>
<keyword evidence="1 2" id="KW-0808">Transferase</keyword>
<accession>A0AAE9I5T8</accession>
<dbReference type="PANTHER" id="PTHR48207:SF4">
    <property type="entry name" value="BLL6097 PROTEIN"/>
    <property type="match status" value="1"/>
</dbReference>
<reference evidence="2" key="1">
    <citation type="journal article" date="2022" name="Microbiol. Resour. Announc.">
        <title>Genome Sequence of Cupriavidus campinensis Strain G5, a Member of a Bacterial Consortium Capable of Polyethylene Degradation.</title>
        <authorList>
            <person name="Schneider B."/>
            <person name="Pfeiffer F."/>
            <person name="Dyall-Smith M."/>
            <person name="Kunte H.J."/>
        </authorList>
    </citation>
    <scope>NUCLEOTIDE SEQUENCE</scope>
    <source>
        <strain evidence="2">G5</strain>
    </source>
</reference>